<dbReference type="GO" id="GO:0043190">
    <property type="term" value="C:ATP-binding cassette (ABC) transporter complex"/>
    <property type="evidence" value="ECO:0007669"/>
    <property type="project" value="InterPro"/>
</dbReference>
<dbReference type="GO" id="GO:0042597">
    <property type="term" value="C:periplasmic space"/>
    <property type="evidence" value="ECO:0007669"/>
    <property type="project" value="UniProtKB-ARBA"/>
</dbReference>
<dbReference type="GO" id="GO:0015833">
    <property type="term" value="P:peptide transport"/>
    <property type="evidence" value="ECO:0007669"/>
    <property type="project" value="TreeGrafter"/>
</dbReference>
<dbReference type="InterPro" id="IPR030678">
    <property type="entry name" value="Peptide/Ni-bd"/>
</dbReference>
<evidence type="ECO:0000313" key="2">
    <source>
        <dbReference type="EMBL" id="RZS45029.1"/>
    </source>
</evidence>
<dbReference type="InterPro" id="IPR039424">
    <property type="entry name" value="SBP_5"/>
</dbReference>
<dbReference type="InterPro" id="IPR000914">
    <property type="entry name" value="SBP_5_dom"/>
</dbReference>
<dbReference type="PANTHER" id="PTHR30290">
    <property type="entry name" value="PERIPLASMIC BINDING COMPONENT OF ABC TRANSPORTER"/>
    <property type="match status" value="1"/>
</dbReference>
<dbReference type="SUPFAM" id="SSF53850">
    <property type="entry name" value="Periplasmic binding protein-like II"/>
    <property type="match status" value="1"/>
</dbReference>
<dbReference type="PROSITE" id="PS51318">
    <property type="entry name" value="TAT"/>
    <property type="match status" value="1"/>
</dbReference>
<sequence length="506" mass="54094">MDGTSRRTFLRGGVALAVATPLIGACGQSAGQGAGGTLRAALVGSGAAETLNPFAGATTLDFVRALAVHGTLGRVDPTAEDGVRYDVLSAIESAPDNSGYTLRVRPDRRFTDGSKLTARDVLYSLNFITANAQTAYSRYATDLDLAKARIIDDLTLVLPAKRRVSDVRLMLCQPYVLIFKDGTREFTPATPSCGPFRVDTFEAGRGTVLRRNDSYPGTVHLDAIELRSIAAEDARANALRGGQVDYAHDLAPAQARTVQGDGRFDVQQSAPPDVTGLGVLLNMSRPPFHDPRVRLACKLAINRQAILDTALLGRGVLGNDLFAPGYPDSATTVPQREHDPERARLLLREAGATGVTVTLTTAPETPGLVPMCTQIAAQLSEVGLKVTLDERPPGGLYADYAAYGRFQMAATYSTPIPPLHYYETVGAAGNTFALGWSRPDVDQRVAAARELSGPARKQASEAVHRTLWEDNNVLLPVFKPVLNGHVRGLRGVRGGRLPSFAEASLR</sequence>
<dbReference type="PROSITE" id="PS51257">
    <property type="entry name" value="PROKAR_LIPOPROTEIN"/>
    <property type="match status" value="1"/>
</dbReference>
<dbReference type="Pfam" id="PF00496">
    <property type="entry name" value="SBP_bac_5"/>
    <property type="match status" value="1"/>
</dbReference>
<organism evidence="2 3">
    <name type="scientific">Herbihabitans rhizosphaerae</name>
    <dbReference type="NCBI Taxonomy" id="1872711"/>
    <lineage>
        <taxon>Bacteria</taxon>
        <taxon>Bacillati</taxon>
        <taxon>Actinomycetota</taxon>
        <taxon>Actinomycetes</taxon>
        <taxon>Pseudonocardiales</taxon>
        <taxon>Pseudonocardiaceae</taxon>
        <taxon>Herbihabitans</taxon>
    </lineage>
</organism>
<keyword evidence="3" id="KW-1185">Reference proteome</keyword>
<name>A0A4Q7L5U9_9PSEU</name>
<dbReference type="PIRSF" id="PIRSF002741">
    <property type="entry name" value="MppA"/>
    <property type="match status" value="1"/>
</dbReference>
<gene>
    <name evidence="2" type="ORF">EV193_101913</name>
</gene>
<feature type="domain" description="Solute-binding protein family 5" evidence="1">
    <location>
        <begin position="90"/>
        <end position="418"/>
    </location>
</feature>
<dbReference type="EMBL" id="SGWQ01000001">
    <property type="protein sequence ID" value="RZS45029.1"/>
    <property type="molecule type" value="Genomic_DNA"/>
</dbReference>
<protein>
    <submittedName>
        <fullName evidence="2">Peptide/nickel transport system substrate-binding protein</fullName>
    </submittedName>
</protein>
<dbReference type="Proteomes" id="UP000294257">
    <property type="component" value="Unassembled WGS sequence"/>
</dbReference>
<dbReference type="Gene3D" id="3.40.190.10">
    <property type="entry name" value="Periplasmic binding protein-like II"/>
    <property type="match status" value="1"/>
</dbReference>
<accession>A0A4Q7L5U9</accession>
<dbReference type="OrthoDB" id="9046151at2"/>
<evidence type="ECO:0000313" key="3">
    <source>
        <dbReference type="Proteomes" id="UP000294257"/>
    </source>
</evidence>
<proteinExistence type="predicted"/>
<comment type="caution">
    <text evidence="2">The sequence shown here is derived from an EMBL/GenBank/DDBJ whole genome shotgun (WGS) entry which is preliminary data.</text>
</comment>
<dbReference type="GO" id="GO:1904680">
    <property type="term" value="F:peptide transmembrane transporter activity"/>
    <property type="evidence" value="ECO:0007669"/>
    <property type="project" value="TreeGrafter"/>
</dbReference>
<dbReference type="AlphaFoldDB" id="A0A4Q7L5U9"/>
<dbReference type="InterPro" id="IPR006311">
    <property type="entry name" value="TAT_signal"/>
</dbReference>
<reference evidence="2 3" key="1">
    <citation type="submission" date="2019-02" db="EMBL/GenBank/DDBJ databases">
        <title>Genomic Encyclopedia of Type Strains, Phase IV (KMG-IV): sequencing the most valuable type-strain genomes for metagenomic binning, comparative biology and taxonomic classification.</title>
        <authorList>
            <person name="Goeker M."/>
        </authorList>
    </citation>
    <scope>NUCLEOTIDE SEQUENCE [LARGE SCALE GENOMIC DNA]</scope>
    <source>
        <strain evidence="2 3">DSM 101727</strain>
    </source>
</reference>
<dbReference type="Gene3D" id="3.10.105.10">
    <property type="entry name" value="Dipeptide-binding Protein, Domain 3"/>
    <property type="match status" value="1"/>
</dbReference>
<dbReference type="RefSeq" id="WP_130342627.1">
    <property type="nucleotide sequence ID" value="NZ_SGWQ01000001.1"/>
</dbReference>
<dbReference type="PANTHER" id="PTHR30290:SF65">
    <property type="entry name" value="MONOACYL PHOSPHATIDYLINOSITOL TETRAMANNOSIDE-BINDING PROTEIN LPQW-RELATED"/>
    <property type="match status" value="1"/>
</dbReference>
<evidence type="ECO:0000259" key="1">
    <source>
        <dbReference type="Pfam" id="PF00496"/>
    </source>
</evidence>